<evidence type="ECO:0000313" key="5">
    <source>
        <dbReference type="Proteomes" id="UP001601442"/>
    </source>
</evidence>
<reference evidence="4 5" key="1">
    <citation type="submission" date="2024-10" db="EMBL/GenBank/DDBJ databases">
        <title>The Natural Products Discovery Center: Release of the First 8490 Sequenced Strains for Exploring Actinobacteria Biosynthetic Diversity.</title>
        <authorList>
            <person name="Kalkreuter E."/>
            <person name="Kautsar S.A."/>
            <person name="Yang D."/>
            <person name="Bader C.D."/>
            <person name="Teijaro C.N."/>
            <person name="Fluegel L."/>
            <person name="Davis C.M."/>
            <person name="Simpson J.R."/>
            <person name="Lauterbach L."/>
            <person name="Steele A.D."/>
            <person name="Gui C."/>
            <person name="Meng S."/>
            <person name="Li G."/>
            <person name="Viehrig K."/>
            <person name="Ye F."/>
            <person name="Su P."/>
            <person name="Kiefer A.F."/>
            <person name="Nichols A."/>
            <person name="Cepeda A.J."/>
            <person name="Yan W."/>
            <person name="Fan B."/>
            <person name="Jiang Y."/>
            <person name="Adhikari A."/>
            <person name="Zheng C.-J."/>
            <person name="Schuster L."/>
            <person name="Cowan T.M."/>
            <person name="Smanski M.J."/>
            <person name="Chevrette M.G."/>
            <person name="De Carvalho L.P.S."/>
            <person name="Shen B."/>
        </authorList>
    </citation>
    <scope>NUCLEOTIDE SEQUENCE [LARGE SCALE GENOMIC DNA]</scope>
    <source>
        <strain evidence="4 5">NPDC004119</strain>
    </source>
</reference>
<dbReference type="CDD" id="cd05327">
    <property type="entry name" value="retinol-DH_like_SDR_c_like"/>
    <property type="match status" value="1"/>
</dbReference>
<proteinExistence type="inferred from homology"/>
<evidence type="ECO:0000256" key="2">
    <source>
        <dbReference type="RuleBase" id="RU000363"/>
    </source>
</evidence>
<dbReference type="EMBL" id="JBIAMT010000005">
    <property type="protein sequence ID" value="MFF0499761.1"/>
    <property type="molecule type" value="Genomic_DNA"/>
</dbReference>
<accession>A0ABW6P9D3</accession>
<evidence type="ECO:0000313" key="4">
    <source>
        <dbReference type="EMBL" id="MFF0499761.1"/>
    </source>
</evidence>
<dbReference type="SUPFAM" id="SSF51735">
    <property type="entry name" value="NAD(P)-binding Rossmann-fold domains"/>
    <property type="match status" value="1"/>
</dbReference>
<feature type="domain" description="Ketoreductase" evidence="3">
    <location>
        <begin position="17"/>
        <end position="237"/>
    </location>
</feature>
<sequence>MTEATWTSADLPSFAHRTVVVTGANSGLGLVAARHLAGVGAHVVLAVRDPSRGRQAAATITGETEVRVLDLADLSSIRRFADEWTGEIDVLVNNAGVMNVPEGRTADGFETQFGTNHLGTFALTNLLLPHVTDRVVTMSSVMHRSGTIDLDDLNWQRRRYSRTAAYNQSKLANLLFSLELQRRLTRAGSAVRSLAAHPGYAATNLQTRTDNAIFDLFGRIGNRLLAQPAEAGAWPVLFAACQDLPGGSYVGPDRFFEYRGHPALAGRTAAASDVGLAHTLWEASEELTGVRFGLTGAPGVVRRPEAAPE</sequence>
<dbReference type="InterPro" id="IPR002347">
    <property type="entry name" value="SDR_fam"/>
</dbReference>
<organism evidence="4 5">
    <name type="scientific">Nocardia aobensis</name>
    <dbReference type="NCBI Taxonomy" id="257277"/>
    <lineage>
        <taxon>Bacteria</taxon>
        <taxon>Bacillati</taxon>
        <taxon>Actinomycetota</taxon>
        <taxon>Actinomycetes</taxon>
        <taxon>Mycobacteriales</taxon>
        <taxon>Nocardiaceae</taxon>
        <taxon>Nocardia</taxon>
    </lineage>
</organism>
<dbReference type="Proteomes" id="UP001601442">
    <property type="component" value="Unassembled WGS sequence"/>
</dbReference>
<evidence type="ECO:0000259" key="3">
    <source>
        <dbReference type="SMART" id="SM00822"/>
    </source>
</evidence>
<dbReference type="RefSeq" id="WP_387398478.1">
    <property type="nucleotide sequence ID" value="NZ_JBIAMT010000005.1"/>
</dbReference>
<gene>
    <name evidence="4" type="ORF">ACFYU5_25410</name>
</gene>
<protein>
    <submittedName>
        <fullName evidence="4">Oxidoreductase</fullName>
    </submittedName>
</protein>
<comment type="caution">
    <text evidence="4">The sequence shown here is derived from an EMBL/GenBank/DDBJ whole genome shotgun (WGS) entry which is preliminary data.</text>
</comment>
<dbReference type="PANTHER" id="PTHR43157">
    <property type="entry name" value="PHOSPHATIDYLINOSITOL-GLYCAN BIOSYNTHESIS CLASS F PROTEIN-RELATED"/>
    <property type="match status" value="1"/>
</dbReference>
<dbReference type="InterPro" id="IPR036291">
    <property type="entry name" value="NAD(P)-bd_dom_sf"/>
</dbReference>
<dbReference type="SMART" id="SM00822">
    <property type="entry name" value="PKS_KR"/>
    <property type="match status" value="1"/>
</dbReference>
<keyword evidence="1" id="KW-0560">Oxidoreductase</keyword>
<dbReference type="NCBIfam" id="NF004846">
    <property type="entry name" value="PRK06197.1"/>
    <property type="match status" value="1"/>
</dbReference>
<dbReference type="InterPro" id="IPR057326">
    <property type="entry name" value="KR_dom"/>
</dbReference>
<dbReference type="PANTHER" id="PTHR43157:SF31">
    <property type="entry name" value="PHOSPHATIDYLINOSITOL-GLYCAN BIOSYNTHESIS CLASS F PROTEIN"/>
    <property type="match status" value="1"/>
</dbReference>
<name>A0ABW6P9D3_9NOCA</name>
<dbReference type="Pfam" id="PF00106">
    <property type="entry name" value="adh_short"/>
    <property type="match status" value="1"/>
</dbReference>
<evidence type="ECO:0000256" key="1">
    <source>
        <dbReference type="ARBA" id="ARBA00023002"/>
    </source>
</evidence>
<dbReference type="PRINTS" id="PR00081">
    <property type="entry name" value="GDHRDH"/>
</dbReference>
<dbReference type="Gene3D" id="3.40.50.720">
    <property type="entry name" value="NAD(P)-binding Rossmann-like Domain"/>
    <property type="match status" value="1"/>
</dbReference>
<dbReference type="PRINTS" id="PR00080">
    <property type="entry name" value="SDRFAMILY"/>
</dbReference>
<keyword evidence="5" id="KW-1185">Reference proteome</keyword>
<comment type="similarity">
    <text evidence="2">Belongs to the short-chain dehydrogenases/reductases (SDR) family.</text>
</comment>